<gene>
    <name evidence="1" type="ORF">V5799_019179</name>
</gene>
<dbReference type="EMBL" id="JARKHS020009777">
    <property type="protein sequence ID" value="KAK8779481.1"/>
    <property type="molecule type" value="Genomic_DNA"/>
</dbReference>
<organism evidence="1 2">
    <name type="scientific">Amblyomma americanum</name>
    <name type="common">Lone star tick</name>
    <dbReference type="NCBI Taxonomy" id="6943"/>
    <lineage>
        <taxon>Eukaryota</taxon>
        <taxon>Metazoa</taxon>
        <taxon>Ecdysozoa</taxon>
        <taxon>Arthropoda</taxon>
        <taxon>Chelicerata</taxon>
        <taxon>Arachnida</taxon>
        <taxon>Acari</taxon>
        <taxon>Parasitiformes</taxon>
        <taxon>Ixodida</taxon>
        <taxon>Ixodoidea</taxon>
        <taxon>Ixodidae</taxon>
        <taxon>Amblyomminae</taxon>
        <taxon>Amblyomma</taxon>
    </lineage>
</organism>
<accession>A0AAQ4EXM6</accession>
<protein>
    <submittedName>
        <fullName evidence="1">Uncharacterized protein</fullName>
    </submittedName>
</protein>
<dbReference type="Proteomes" id="UP001321473">
    <property type="component" value="Unassembled WGS sequence"/>
</dbReference>
<evidence type="ECO:0000313" key="2">
    <source>
        <dbReference type="Proteomes" id="UP001321473"/>
    </source>
</evidence>
<name>A0AAQ4EXM6_AMBAM</name>
<dbReference type="AlphaFoldDB" id="A0AAQ4EXM6"/>
<reference evidence="1 2" key="1">
    <citation type="journal article" date="2023" name="Arcadia Sci">
        <title>De novo assembly of a long-read Amblyomma americanum tick genome.</title>
        <authorList>
            <person name="Chou S."/>
            <person name="Poskanzer K.E."/>
            <person name="Rollins M."/>
            <person name="Thuy-Boun P.S."/>
        </authorList>
    </citation>
    <scope>NUCLEOTIDE SEQUENCE [LARGE SCALE GENOMIC DNA]</scope>
    <source>
        <strain evidence="1">F_SG_1</strain>
        <tissue evidence="1">Salivary glands</tissue>
    </source>
</reference>
<keyword evidence="2" id="KW-1185">Reference proteome</keyword>
<comment type="caution">
    <text evidence="1">The sequence shown here is derived from an EMBL/GenBank/DDBJ whole genome shotgun (WGS) entry which is preliminary data.</text>
</comment>
<proteinExistence type="predicted"/>
<evidence type="ECO:0000313" key="1">
    <source>
        <dbReference type="EMBL" id="KAK8779481.1"/>
    </source>
</evidence>
<sequence length="127" mass="14296">MFKWRKLDLTWHCASQKPRRYSSNPLCMCFFPQFVDVLGVTESASHCLKTPAMRTPNDTTSRFEYPAFNLYPNRNGLRKKDSSVSPMGGASHASFFFLGGGGGHQKCFVSFMYGVSVLVKPLHYTVS</sequence>